<accession>A0ABV9HFH3</accession>
<dbReference type="InterPro" id="IPR029058">
    <property type="entry name" value="AB_hydrolase_fold"/>
</dbReference>
<dbReference type="Pfam" id="PF12697">
    <property type="entry name" value="Abhydrolase_6"/>
    <property type="match status" value="1"/>
</dbReference>
<dbReference type="PANTHER" id="PTHR43798:SF5">
    <property type="entry name" value="MONOACYLGLYCEROL LIPASE ABHD6"/>
    <property type="match status" value="1"/>
</dbReference>
<keyword evidence="2" id="KW-0378">Hydrolase</keyword>
<dbReference type="Proteomes" id="UP001596011">
    <property type="component" value="Unassembled WGS sequence"/>
</dbReference>
<feature type="domain" description="AB hydrolase-1" evidence="1">
    <location>
        <begin position="56"/>
        <end position="268"/>
    </location>
</feature>
<dbReference type="SUPFAM" id="SSF53474">
    <property type="entry name" value="alpha/beta-Hydrolases"/>
    <property type="match status" value="1"/>
</dbReference>
<evidence type="ECO:0000313" key="3">
    <source>
        <dbReference type="Proteomes" id="UP001596011"/>
    </source>
</evidence>
<protein>
    <submittedName>
        <fullName evidence="2">Alpha/beta fold hydrolase</fullName>
    </submittedName>
</protein>
<name>A0ABV9HFH3_9MICO</name>
<dbReference type="EMBL" id="JBHSFI010000003">
    <property type="protein sequence ID" value="MFC4628708.1"/>
    <property type="molecule type" value="Genomic_DNA"/>
</dbReference>
<gene>
    <name evidence="2" type="ORF">ACFO6V_10715</name>
</gene>
<organism evidence="2 3">
    <name type="scientific">Promicromonospora alba</name>
    <dbReference type="NCBI Taxonomy" id="1616110"/>
    <lineage>
        <taxon>Bacteria</taxon>
        <taxon>Bacillati</taxon>
        <taxon>Actinomycetota</taxon>
        <taxon>Actinomycetes</taxon>
        <taxon>Micrococcales</taxon>
        <taxon>Promicromonosporaceae</taxon>
        <taxon>Promicromonospora</taxon>
    </lineage>
</organism>
<proteinExistence type="predicted"/>
<comment type="caution">
    <text evidence="2">The sequence shown here is derived from an EMBL/GenBank/DDBJ whole genome shotgun (WGS) entry which is preliminary data.</text>
</comment>
<dbReference type="PANTHER" id="PTHR43798">
    <property type="entry name" value="MONOACYLGLYCEROL LIPASE"/>
    <property type="match status" value="1"/>
</dbReference>
<dbReference type="InterPro" id="IPR000073">
    <property type="entry name" value="AB_hydrolase_1"/>
</dbReference>
<sequence length="295" mass="31451">MARIGKFKNDAARDAYLRTYDAMEGLWPLPSTQVDVPTRFGPTHVRRSGSGDGVPLVLLHGFGGNGLYWHDIVAGLARGRVVLALDTIGTAGRSVQTAPLAGDADYGVWFTEVLDGLGLDRVHVLGESQGAWHATLTALHAADRVASASLIEPNGVFTKIPLRVLAKLIRFGANQTDAGWRKMTDWLTPGAGLTDVEWACLKAAQAYRPAGGWARPLKDAELESMAPPVLVIYGAESVIAEPVAARQRLAAHLPSAEVEIYPGVGHGLRGQIPDQVTTRISDFVARHDEAALTGG</sequence>
<dbReference type="RefSeq" id="WP_377135058.1">
    <property type="nucleotide sequence ID" value="NZ_JBHSFI010000003.1"/>
</dbReference>
<evidence type="ECO:0000313" key="2">
    <source>
        <dbReference type="EMBL" id="MFC4628708.1"/>
    </source>
</evidence>
<evidence type="ECO:0000259" key="1">
    <source>
        <dbReference type="Pfam" id="PF12697"/>
    </source>
</evidence>
<keyword evidence="3" id="KW-1185">Reference proteome</keyword>
<dbReference type="InterPro" id="IPR050266">
    <property type="entry name" value="AB_hydrolase_sf"/>
</dbReference>
<reference evidence="3" key="1">
    <citation type="journal article" date="2019" name="Int. J. Syst. Evol. Microbiol.">
        <title>The Global Catalogue of Microorganisms (GCM) 10K type strain sequencing project: providing services to taxonomists for standard genome sequencing and annotation.</title>
        <authorList>
            <consortium name="The Broad Institute Genomics Platform"/>
            <consortium name="The Broad Institute Genome Sequencing Center for Infectious Disease"/>
            <person name="Wu L."/>
            <person name="Ma J."/>
        </authorList>
    </citation>
    <scope>NUCLEOTIDE SEQUENCE [LARGE SCALE GENOMIC DNA]</scope>
    <source>
        <strain evidence="3">CCUG 42722</strain>
    </source>
</reference>
<dbReference type="GO" id="GO:0016787">
    <property type="term" value="F:hydrolase activity"/>
    <property type="evidence" value="ECO:0007669"/>
    <property type="project" value="UniProtKB-KW"/>
</dbReference>
<dbReference type="Gene3D" id="3.40.50.1820">
    <property type="entry name" value="alpha/beta hydrolase"/>
    <property type="match status" value="1"/>
</dbReference>